<dbReference type="Pfam" id="PF13568">
    <property type="entry name" value="OMP_b-brl_2"/>
    <property type="match status" value="1"/>
</dbReference>
<gene>
    <name evidence="2" type="ORF">BXY80_1137</name>
</gene>
<evidence type="ECO:0000313" key="2">
    <source>
        <dbReference type="EMBL" id="RKE99036.1"/>
    </source>
</evidence>
<dbReference type="EMBL" id="RAQJ01000001">
    <property type="protein sequence ID" value="RKE99036.1"/>
    <property type="molecule type" value="Genomic_DNA"/>
</dbReference>
<feature type="domain" description="Outer membrane protein beta-barrel" evidence="1">
    <location>
        <begin position="38"/>
        <end position="231"/>
    </location>
</feature>
<organism evidence="2 3">
    <name type="scientific">Ichthyenterobacterium magnum</name>
    <dbReference type="NCBI Taxonomy" id="1230530"/>
    <lineage>
        <taxon>Bacteria</taxon>
        <taxon>Pseudomonadati</taxon>
        <taxon>Bacteroidota</taxon>
        <taxon>Flavobacteriia</taxon>
        <taxon>Flavobacteriales</taxon>
        <taxon>Flavobacteriaceae</taxon>
        <taxon>Ichthyenterobacterium</taxon>
    </lineage>
</organism>
<dbReference type="Proteomes" id="UP000284892">
    <property type="component" value="Unassembled WGS sequence"/>
</dbReference>
<accession>A0A420DXV8</accession>
<comment type="caution">
    <text evidence="2">The sequence shown here is derived from an EMBL/GenBank/DDBJ whole genome shotgun (WGS) entry which is preliminary data.</text>
</comment>
<dbReference type="AlphaFoldDB" id="A0A420DXV8"/>
<name>A0A420DXV8_9FLAO</name>
<evidence type="ECO:0000313" key="3">
    <source>
        <dbReference type="Proteomes" id="UP000284892"/>
    </source>
</evidence>
<reference evidence="2 3" key="1">
    <citation type="submission" date="2018-09" db="EMBL/GenBank/DDBJ databases">
        <title>Genomic Encyclopedia of Archaeal and Bacterial Type Strains, Phase II (KMG-II): from individual species to whole genera.</title>
        <authorList>
            <person name="Goeker M."/>
        </authorList>
    </citation>
    <scope>NUCLEOTIDE SEQUENCE [LARGE SCALE GENOMIC DNA]</scope>
    <source>
        <strain evidence="2 3">DSM 26283</strain>
    </source>
</reference>
<keyword evidence="3" id="KW-1185">Reference proteome</keyword>
<protein>
    <submittedName>
        <fullName evidence="2">Outer membrane protein with beta-barrel domain</fullName>
    </submittedName>
</protein>
<proteinExistence type="predicted"/>
<sequence>MLFFALNSIINHVIIRYICNMKYCLFSILLCICLQQGFAQNDDKTLIDTASVDDKYREDQFYASITYNLLGQKPDGVSQNGFSSGFHFGFIRDMPINERRNLALGLGIGVSTNSYNQTLLITKNNTNNFEYTVLDDNETSFSKNKFTTYVLELPFEFRWRTSTATEYNFWRIYTGFKLGYVVLNTSKFQGDLGHFKYSNIGDFNKLQYGFTFSAGYSNISFHVYYGLNNIFKDSVKVNGQDVGMQSIKVGLMFYIL</sequence>
<evidence type="ECO:0000259" key="1">
    <source>
        <dbReference type="Pfam" id="PF13568"/>
    </source>
</evidence>
<dbReference type="InterPro" id="IPR025665">
    <property type="entry name" value="Beta-barrel_OMP_2"/>
</dbReference>